<feature type="compositionally biased region" description="Basic residues" evidence="1">
    <location>
        <begin position="180"/>
        <end position="195"/>
    </location>
</feature>
<feature type="compositionally biased region" description="Basic and acidic residues" evidence="1">
    <location>
        <begin position="116"/>
        <end position="135"/>
    </location>
</feature>
<reference evidence="2 3" key="1">
    <citation type="journal article" date="2019" name="Commun. Biol.">
        <title>The bagworm genome reveals a unique fibroin gene that provides high tensile strength.</title>
        <authorList>
            <person name="Kono N."/>
            <person name="Nakamura H."/>
            <person name="Ohtoshi R."/>
            <person name="Tomita M."/>
            <person name="Numata K."/>
            <person name="Arakawa K."/>
        </authorList>
    </citation>
    <scope>NUCLEOTIDE SEQUENCE [LARGE SCALE GENOMIC DNA]</scope>
</reference>
<accession>A0A4C1WT02</accession>
<comment type="caution">
    <text evidence="2">The sequence shown here is derived from an EMBL/GenBank/DDBJ whole genome shotgun (WGS) entry which is preliminary data.</text>
</comment>
<protein>
    <submittedName>
        <fullName evidence="2">Uncharacterized protein</fullName>
    </submittedName>
</protein>
<dbReference type="EMBL" id="BGZK01000637">
    <property type="protein sequence ID" value="GBP53980.1"/>
    <property type="molecule type" value="Genomic_DNA"/>
</dbReference>
<gene>
    <name evidence="2" type="ORF">EVAR_36863_1</name>
</gene>
<feature type="compositionally biased region" description="Basic residues" evidence="1">
    <location>
        <begin position="158"/>
        <end position="173"/>
    </location>
</feature>
<organism evidence="2 3">
    <name type="scientific">Eumeta variegata</name>
    <name type="common">Bagworm moth</name>
    <name type="synonym">Eumeta japonica</name>
    <dbReference type="NCBI Taxonomy" id="151549"/>
    <lineage>
        <taxon>Eukaryota</taxon>
        <taxon>Metazoa</taxon>
        <taxon>Ecdysozoa</taxon>
        <taxon>Arthropoda</taxon>
        <taxon>Hexapoda</taxon>
        <taxon>Insecta</taxon>
        <taxon>Pterygota</taxon>
        <taxon>Neoptera</taxon>
        <taxon>Endopterygota</taxon>
        <taxon>Lepidoptera</taxon>
        <taxon>Glossata</taxon>
        <taxon>Ditrysia</taxon>
        <taxon>Tineoidea</taxon>
        <taxon>Psychidae</taxon>
        <taxon>Oiketicinae</taxon>
        <taxon>Eumeta</taxon>
    </lineage>
</organism>
<feature type="region of interest" description="Disordered" evidence="1">
    <location>
        <begin position="116"/>
        <end position="195"/>
    </location>
</feature>
<keyword evidence="3" id="KW-1185">Reference proteome</keyword>
<name>A0A4C1WT02_EUMVA</name>
<dbReference type="AlphaFoldDB" id="A0A4C1WT02"/>
<evidence type="ECO:0000313" key="3">
    <source>
        <dbReference type="Proteomes" id="UP000299102"/>
    </source>
</evidence>
<evidence type="ECO:0000313" key="2">
    <source>
        <dbReference type="EMBL" id="GBP53980.1"/>
    </source>
</evidence>
<sequence length="195" mass="21951">MDNLIEISQYNYERFESLITKHQCSREAPPVDDSATAGSSRAPAAVERVCSSHAAVNANGQNIIMYSDGLGKSMGLQLDRRLAGQNILNICTPGASYNTKKVRLFVAISRSTHENSKGTISERDKKWQPCKEPIERNSNGGKVIKMQEAGNEYNSAIRGRRSRGRPRRPKARLKAPAERRVHRYRRKKLRSERGN</sequence>
<dbReference type="OrthoDB" id="6424379at2759"/>
<proteinExistence type="predicted"/>
<evidence type="ECO:0000256" key="1">
    <source>
        <dbReference type="SAM" id="MobiDB-lite"/>
    </source>
</evidence>
<dbReference type="Proteomes" id="UP000299102">
    <property type="component" value="Unassembled WGS sequence"/>
</dbReference>